<dbReference type="EMBL" id="PFJK01000261">
    <property type="protein sequence ID" value="PIX76845.1"/>
    <property type="molecule type" value="Genomic_DNA"/>
</dbReference>
<sequence>FKLLDFSSLELFPDVGRRPISRASILRALIFKNLRGLPTLSDLVAELSERPRLSFILGFEPTKEIPSVERFSHFLKYTDNSLFQAIRESLVKRLIECKVIKGNYLSLDSCPIKANVRENNLKTNVKDRFLKEKQPKNDPDCRLGVTIIFPYGKKKVSFFWGYRNHVINDTEVELPLIEATLPANIRGGSVAISQLRLLKDNFSLFPRAVMGDSEYDSASLIEVILNELKAKPRIAKNPRGGASPILKLSSSGVPICIAGFEMVSRGIYWDRKQNRKRHKFVCPIRGSKKFAQEHPYCPWFHPQFVKGSGCYKNLRVDVDETIRQQIDYGSESFKKDYSRRTSTERIFSRLLSVSMQEPTVKGLKATGNLCTIAHITVLAVAYFASFVKEQSKVRFVKSFLPNL</sequence>
<accession>A0A2M7M2D6</accession>
<dbReference type="Proteomes" id="UP000229703">
    <property type="component" value="Unassembled WGS sequence"/>
</dbReference>
<evidence type="ECO:0000313" key="3">
    <source>
        <dbReference type="EMBL" id="PIX76845.1"/>
    </source>
</evidence>
<reference evidence="4" key="1">
    <citation type="submission" date="2017-09" db="EMBL/GenBank/DDBJ databases">
        <title>Depth-based differentiation of microbial function through sediment-hosted aquifers and enrichment of novel symbionts in the deep terrestrial subsurface.</title>
        <authorList>
            <person name="Probst A.J."/>
            <person name="Ladd B."/>
            <person name="Jarett J.K."/>
            <person name="Geller-Mcgrath D.E."/>
            <person name="Sieber C.M.K."/>
            <person name="Emerson J.B."/>
            <person name="Anantharaman K."/>
            <person name="Thomas B.C."/>
            <person name="Malmstrom R."/>
            <person name="Stieglmeier M."/>
            <person name="Klingl A."/>
            <person name="Woyke T."/>
            <person name="Ryan C.M."/>
            <person name="Banfield J.F."/>
        </authorList>
    </citation>
    <scope>NUCLEOTIDE SEQUENCE [LARGE SCALE GENOMIC DNA]</scope>
</reference>
<feature type="domain" description="Transposase InsH N-terminal" evidence="2">
    <location>
        <begin position="10"/>
        <end position="75"/>
    </location>
</feature>
<dbReference type="Pfam" id="PF05598">
    <property type="entry name" value="DUF772"/>
    <property type="match status" value="1"/>
</dbReference>
<dbReference type="AlphaFoldDB" id="A0A2M7M2D6"/>
<evidence type="ECO:0000259" key="2">
    <source>
        <dbReference type="Pfam" id="PF05598"/>
    </source>
</evidence>
<feature type="transmembrane region" description="Helical" evidence="1">
    <location>
        <begin position="365"/>
        <end position="387"/>
    </location>
</feature>
<evidence type="ECO:0000256" key="1">
    <source>
        <dbReference type="SAM" id="Phobius"/>
    </source>
</evidence>
<organism evidence="3 4">
    <name type="scientific">bacterium (Candidatus Ratteibacteria) CG_4_10_14_3_um_filter_41_18</name>
    <dbReference type="NCBI Taxonomy" id="2014287"/>
    <lineage>
        <taxon>Bacteria</taxon>
        <taxon>Candidatus Ratteibacteria</taxon>
    </lineage>
</organism>
<gene>
    <name evidence="3" type="ORF">COZ37_05800</name>
</gene>
<keyword evidence="1" id="KW-0472">Membrane</keyword>
<dbReference type="InterPro" id="IPR008490">
    <property type="entry name" value="Transposase_InsH_N"/>
</dbReference>
<protein>
    <submittedName>
        <fullName evidence="3">DDE transposase</fullName>
    </submittedName>
</protein>
<comment type="caution">
    <text evidence="3">The sequence shown here is derived from an EMBL/GenBank/DDBJ whole genome shotgun (WGS) entry which is preliminary data.</text>
</comment>
<feature type="non-terminal residue" evidence="3">
    <location>
        <position position="1"/>
    </location>
</feature>
<keyword evidence="1" id="KW-1133">Transmembrane helix</keyword>
<proteinExistence type="predicted"/>
<evidence type="ECO:0000313" key="4">
    <source>
        <dbReference type="Proteomes" id="UP000229703"/>
    </source>
</evidence>
<name>A0A2M7M2D6_9BACT</name>
<keyword evidence="1" id="KW-0812">Transmembrane</keyword>